<dbReference type="EMBL" id="RYZI01000323">
    <property type="protein sequence ID" value="RWA06614.1"/>
    <property type="molecule type" value="Genomic_DNA"/>
</dbReference>
<proteinExistence type="predicted"/>
<dbReference type="AlphaFoldDB" id="A0A439CWL0"/>
<evidence type="ECO:0008006" key="3">
    <source>
        <dbReference type="Google" id="ProtNLM"/>
    </source>
</evidence>
<dbReference type="Proteomes" id="UP000286045">
    <property type="component" value="Unassembled WGS sequence"/>
</dbReference>
<accession>A0A439CWL0</accession>
<gene>
    <name evidence="1" type="ORF">EKO27_g8502</name>
</gene>
<comment type="caution">
    <text evidence="1">The sequence shown here is derived from an EMBL/GenBank/DDBJ whole genome shotgun (WGS) entry which is preliminary data.</text>
</comment>
<sequence length="436" mass="49912">MAIRASLPQQCYQLSTEFHFRFTREFRCRLYPKSPVDCPHIYDEDSGSWEDDDTDDDDDEYRDLPYFDRIAQRARLVLSRFADDQLRSLRFYTPPYINRHQLLTPWGDGGGTEIDLSSFHQLRSLGWKAPSAKNLEALSVALRSNSIHLQEFDLDFVDLDVSRASVGEDGDDDYEGGSYDLGAILGMDERSPRPYFPELRVLSLTQVPITPSMMAIADFSTLASLTLRRCPGSAELLGHIAEQTITINLQRLEFQSWDYSPLESICIRELIPGFAGLEELFILENGPQDTVGLWDNIATNHATLRKFVYHQITSDLDDEGSNYFKEFRDVQDLGILLFNRDMMDQAEALRGLRSCFRQFLEWVFGLNGLPSLQVVVFGDFAMSDVRYTVIACRDTNESTSFQIISPSHPKMRTILSEYRDVLRACPSDLSIRTWHA</sequence>
<dbReference type="InterPro" id="IPR032675">
    <property type="entry name" value="LRR_dom_sf"/>
</dbReference>
<evidence type="ECO:0000313" key="2">
    <source>
        <dbReference type="Proteomes" id="UP000286045"/>
    </source>
</evidence>
<reference evidence="1 2" key="1">
    <citation type="submission" date="2018-12" db="EMBL/GenBank/DDBJ databases">
        <title>Draft genome sequence of Xylaria grammica IHI A82.</title>
        <authorList>
            <person name="Buettner E."/>
            <person name="Kellner H."/>
        </authorList>
    </citation>
    <scope>NUCLEOTIDE SEQUENCE [LARGE SCALE GENOMIC DNA]</scope>
    <source>
        <strain evidence="1 2">IHI A82</strain>
    </source>
</reference>
<organism evidence="1 2">
    <name type="scientific">Xylaria grammica</name>
    <dbReference type="NCBI Taxonomy" id="363999"/>
    <lineage>
        <taxon>Eukaryota</taxon>
        <taxon>Fungi</taxon>
        <taxon>Dikarya</taxon>
        <taxon>Ascomycota</taxon>
        <taxon>Pezizomycotina</taxon>
        <taxon>Sordariomycetes</taxon>
        <taxon>Xylariomycetidae</taxon>
        <taxon>Xylariales</taxon>
        <taxon>Xylariaceae</taxon>
        <taxon>Xylaria</taxon>
    </lineage>
</organism>
<dbReference type="SUPFAM" id="SSF52047">
    <property type="entry name" value="RNI-like"/>
    <property type="match status" value="1"/>
</dbReference>
<evidence type="ECO:0000313" key="1">
    <source>
        <dbReference type="EMBL" id="RWA06614.1"/>
    </source>
</evidence>
<protein>
    <recommendedName>
        <fullName evidence="3">F-box domain-containing protein</fullName>
    </recommendedName>
</protein>
<keyword evidence="2" id="KW-1185">Reference proteome</keyword>
<dbReference type="Gene3D" id="3.80.10.10">
    <property type="entry name" value="Ribonuclease Inhibitor"/>
    <property type="match status" value="1"/>
</dbReference>
<name>A0A439CWL0_9PEZI</name>